<protein>
    <submittedName>
        <fullName evidence="2">Uncharacterized protein</fullName>
    </submittedName>
</protein>
<accession>A0ABP9RK80</accession>
<dbReference type="EMBL" id="BAABJQ010000002">
    <property type="protein sequence ID" value="GAA5179392.1"/>
    <property type="molecule type" value="Genomic_DNA"/>
</dbReference>
<proteinExistence type="predicted"/>
<organism evidence="2 3">
    <name type="scientific">Rugosimonospora acidiphila</name>
    <dbReference type="NCBI Taxonomy" id="556531"/>
    <lineage>
        <taxon>Bacteria</taxon>
        <taxon>Bacillati</taxon>
        <taxon>Actinomycetota</taxon>
        <taxon>Actinomycetes</taxon>
        <taxon>Micromonosporales</taxon>
        <taxon>Micromonosporaceae</taxon>
        <taxon>Rugosimonospora</taxon>
    </lineage>
</organism>
<reference evidence="3" key="1">
    <citation type="journal article" date="2019" name="Int. J. Syst. Evol. Microbiol.">
        <title>The Global Catalogue of Microorganisms (GCM) 10K type strain sequencing project: providing services to taxonomists for standard genome sequencing and annotation.</title>
        <authorList>
            <consortium name="The Broad Institute Genomics Platform"/>
            <consortium name="The Broad Institute Genome Sequencing Center for Infectious Disease"/>
            <person name="Wu L."/>
            <person name="Ma J."/>
        </authorList>
    </citation>
    <scope>NUCLEOTIDE SEQUENCE [LARGE SCALE GENOMIC DNA]</scope>
    <source>
        <strain evidence="3">JCM 18304</strain>
    </source>
</reference>
<feature type="region of interest" description="Disordered" evidence="1">
    <location>
        <begin position="1"/>
        <end position="20"/>
    </location>
</feature>
<keyword evidence="3" id="KW-1185">Reference proteome</keyword>
<sequence>MANATRRSSLHAANCSTSHPNCVTADQMPGAGACPEGLDLLLARLPGTDKVGADGAMFHGDYRI</sequence>
<dbReference type="Proteomes" id="UP001501570">
    <property type="component" value="Unassembled WGS sequence"/>
</dbReference>
<name>A0ABP9RK80_9ACTN</name>
<gene>
    <name evidence="2" type="ORF">GCM10023322_09260</name>
</gene>
<evidence type="ECO:0000313" key="3">
    <source>
        <dbReference type="Proteomes" id="UP001501570"/>
    </source>
</evidence>
<comment type="caution">
    <text evidence="2">The sequence shown here is derived from an EMBL/GenBank/DDBJ whole genome shotgun (WGS) entry which is preliminary data.</text>
</comment>
<evidence type="ECO:0000313" key="2">
    <source>
        <dbReference type="EMBL" id="GAA5179392.1"/>
    </source>
</evidence>
<evidence type="ECO:0000256" key="1">
    <source>
        <dbReference type="SAM" id="MobiDB-lite"/>
    </source>
</evidence>